<name>A0A803NUT9_CANSA</name>
<dbReference type="OMA" id="PSIMSME"/>
<organism evidence="2 3">
    <name type="scientific">Cannabis sativa</name>
    <name type="common">Hemp</name>
    <name type="synonym">Marijuana</name>
    <dbReference type="NCBI Taxonomy" id="3483"/>
    <lineage>
        <taxon>Eukaryota</taxon>
        <taxon>Viridiplantae</taxon>
        <taxon>Streptophyta</taxon>
        <taxon>Embryophyta</taxon>
        <taxon>Tracheophyta</taxon>
        <taxon>Spermatophyta</taxon>
        <taxon>Magnoliopsida</taxon>
        <taxon>eudicotyledons</taxon>
        <taxon>Gunneridae</taxon>
        <taxon>Pentapetalae</taxon>
        <taxon>rosids</taxon>
        <taxon>fabids</taxon>
        <taxon>Rosales</taxon>
        <taxon>Cannabaceae</taxon>
        <taxon>Cannabis</taxon>
    </lineage>
</organism>
<reference evidence="2" key="2">
    <citation type="submission" date="2021-03" db="UniProtKB">
        <authorList>
            <consortium name="EnsemblPlants"/>
        </authorList>
    </citation>
    <scope>IDENTIFICATION</scope>
</reference>
<dbReference type="PROSITE" id="PS50878">
    <property type="entry name" value="RT_POL"/>
    <property type="match status" value="1"/>
</dbReference>
<evidence type="ECO:0000259" key="1">
    <source>
        <dbReference type="PROSITE" id="PS50878"/>
    </source>
</evidence>
<protein>
    <recommendedName>
        <fullName evidence="1">Reverse transcriptase domain-containing protein</fullName>
    </recommendedName>
</protein>
<feature type="domain" description="Reverse transcriptase" evidence="1">
    <location>
        <begin position="1"/>
        <end position="152"/>
    </location>
</feature>
<dbReference type="Gramene" id="evm.model.02.1726">
    <property type="protein sequence ID" value="cds.evm.model.02.1726"/>
    <property type="gene ID" value="evm.TU.02.1726"/>
</dbReference>
<proteinExistence type="predicted"/>
<dbReference type="AlphaFoldDB" id="A0A803NUT9"/>
<dbReference type="InterPro" id="IPR000477">
    <property type="entry name" value="RT_dom"/>
</dbReference>
<keyword evidence="3" id="KW-1185">Reference proteome</keyword>
<dbReference type="EMBL" id="UZAU01000218">
    <property type="status" value="NOT_ANNOTATED_CDS"/>
    <property type="molecule type" value="Genomic_DNA"/>
</dbReference>
<dbReference type="PANTHER" id="PTHR33116:SF86">
    <property type="entry name" value="REVERSE TRANSCRIPTASE DOMAIN-CONTAINING PROTEIN"/>
    <property type="match status" value="1"/>
</dbReference>
<accession>A0A803NUT9</accession>
<dbReference type="PANTHER" id="PTHR33116">
    <property type="entry name" value="REVERSE TRANSCRIPTASE ZINC-BINDING DOMAIN-CONTAINING PROTEIN-RELATED-RELATED"/>
    <property type="match status" value="1"/>
</dbReference>
<dbReference type="InterPro" id="IPR043502">
    <property type="entry name" value="DNA/RNA_pol_sf"/>
</dbReference>
<reference evidence="2" key="1">
    <citation type="submission" date="2018-11" db="EMBL/GenBank/DDBJ databases">
        <authorList>
            <person name="Grassa J C."/>
        </authorList>
    </citation>
    <scope>NUCLEOTIDE SEQUENCE [LARGE SCALE GENOMIC DNA]</scope>
</reference>
<dbReference type="Proteomes" id="UP000596661">
    <property type="component" value="Chromosome 2"/>
</dbReference>
<dbReference type="EnsemblPlants" id="evm.model.02.1726">
    <property type="protein sequence ID" value="cds.evm.model.02.1726"/>
    <property type="gene ID" value="evm.TU.02.1726"/>
</dbReference>
<sequence length="304" mass="34529">MLLRMGFGYHFVSLIMSCKTTVNYNVTYGGRVMGPIHPGRGIRQGDPLSPYLFLVCAEGLSSLLKHYEHNRWLTGCQVARSAPRVSHMLFADDSYVYCKANDNEAERVLQLLQVYQRASGQQVNQAKSSIFFSKNTNEGTRKKIFSWDSQFLSKAGKEVLLKSVAQALPCYAMSVFLLTQEICSNLEGMMSKFWWKSQTNATSKGVSWMSWKKLCRHKNEGGIGFRDLRNYNLYFLGKQGWRLLTNENSLVSMVYKARYYPTGSYLTAEIGQNPSFIWRSIFEAKGLVCVVQEDQLGVGTLLAF</sequence>
<dbReference type="Pfam" id="PF00078">
    <property type="entry name" value="RVT_1"/>
    <property type="match status" value="1"/>
</dbReference>
<evidence type="ECO:0000313" key="3">
    <source>
        <dbReference type="Proteomes" id="UP000596661"/>
    </source>
</evidence>
<dbReference type="SUPFAM" id="SSF56672">
    <property type="entry name" value="DNA/RNA polymerases"/>
    <property type="match status" value="1"/>
</dbReference>
<dbReference type="PROSITE" id="PS51257">
    <property type="entry name" value="PROKAR_LIPOPROTEIN"/>
    <property type="match status" value="1"/>
</dbReference>
<evidence type="ECO:0000313" key="2">
    <source>
        <dbReference type="EnsemblPlants" id="cds.evm.model.02.1726"/>
    </source>
</evidence>